<organism evidence="5 6">
    <name type="scientific">Compostibacter hankyongensis</name>
    <dbReference type="NCBI Taxonomy" id="1007089"/>
    <lineage>
        <taxon>Bacteria</taxon>
        <taxon>Pseudomonadati</taxon>
        <taxon>Bacteroidota</taxon>
        <taxon>Chitinophagia</taxon>
        <taxon>Chitinophagales</taxon>
        <taxon>Chitinophagaceae</taxon>
        <taxon>Compostibacter</taxon>
    </lineage>
</organism>
<evidence type="ECO:0000256" key="3">
    <source>
        <dbReference type="ARBA" id="ARBA00022723"/>
    </source>
</evidence>
<evidence type="ECO:0000256" key="1">
    <source>
        <dbReference type="ARBA" id="ARBA00022448"/>
    </source>
</evidence>
<accession>A0ABP8FUF5</accession>
<evidence type="ECO:0000313" key="6">
    <source>
        <dbReference type="Proteomes" id="UP001501207"/>
    </source>
</evidence>
<dbReference type="SUPFAM" id="SSF46458">
    <property type="entry name" value="Globin-like"/>
    <property type="match status" value="1"/>
</dbReference>
<dbReference type="InterPro" id="IPR012292">
    <property type="entry name" value="Globin/Proto"/>
</dbReference>
<dbReference type="InterPro" id="IPR009050">
    <property type="entry name" value="Globin-like_sf"/>
</dbReference>
<reference evidence="6" key="1">
    <citation type="journal article" date="2019" name="Int. J. Syst. Evol. Microbiol.">
        <title>The Global Catalogue of Microorganisms (GCM) 10K type strain sequencing project: providing services to taxonomists for standard genome sequencing and annotation.</title>
        <authorList>
            <consortium name="The Broad Institute Genomics Platform"/>
            <consortium name="The Broad Institute Genome Sequencing Center for Infectious Disease"/>
            <person name="Wu L."/>
            <person name="Ma J."/>
        </authorList>
    </citation>
    <scope>NUCLEOTIDE SEQUENCE [LARGE SCALE GENOMIC DNA]</scope>
    <source>
        <strain evidence="6">JCM 17664</strain>
    </source>
</reference>
<dbReference type="Pfam" id="PF01152">
    <property type="entry name" value="Bac_globin"/>
    <property type="match status" value="1"/>
</dbReference>
<protein>
    <recommendedName>
        <fullName evidence="7">Group III truncated hemoglobin</fullName>
    </recommendedName>
</protein>
<keyword evidence="3" id="KW-0479">Metal-binding</keyword>
<evidence type="ECO:0000256" key="2">
    <source>
        <dbReference type="ARBA" id="ARBA00022617"/>
    </source>
</evidence>
<dbReference type="InterPro" id="IPR001486">
    <property type="entry name" value="Hemoglobin_trunc"/>
</dbReference>
<sequence length="122" mass="14411">MADVRLLVDSFYDRARKDALLGPVFEAAIGDRWDRHLDIMYRFWQTILLEEHTYTGNPFSKHAPLPLEKPHFERWLSLFNQTTDELFEGPLADEAKNRAFKMGHIFQVKLDYFRQSGKQPLV</sequence>
<evidence type="ECO:0008006" key="7">
    <source>
        <dbReference type="Google" id="ProtNLM"/>
    </source>
</evidence>
<gene>
    <name evidence="5" type="ORF">GCM10023143_20240</name>
</gene>
<keyword evidence="4" id="KW-0408">Iron</keyword>
<name>A0ABP8FUF5_9BACT</name>
<keyword evidence="6" id="KW-1185">Reference proteome</keyword>
<dbReference type="Gene3D" id="1.10.490.10">
    <property type="entry name" value="Globins"/>
    <property type="match status" value="1"/>
</dbReference>
<dbReference type="EMBL" id="BAABFN010000004">
    <property type="protein sequence ID" value="GAA4311237.1"/>
    <property type="molecule type" value="Genomic_DNA"/>
</dbReference>
<dbReference type="CDD" id="cd08916">
    <property type="entry name" value="TrHb3_P"/>
    <property type="match status" value="1"/>
</dbReference>
<evidence type="ECO:0000256" key="4">
    <source>
        <dbReference type="ARBA" id="ARBA00023004"/>
    </source>
</evidence>
<evidence type="ECO:0000313" key="5">
    <source>
        <dbReference type="EMBL" id="GAA4311237.1"/>
    </source>
</evidence>
<comment type="caution">
    <text evidence="5">The sequence shown here is derived from an EMBL/GenBank/DDBJ whole genome shotgun (WGS) entry which is preliminary data.</text>
</comment>
<keyword evidence="1" id="KW-0813">Transport</keyword>
<proteinExistence type="predicted"/>
<dbReference type="Proteomes" id="UP001501207">
    <property type="component" value="Unassembled WGS sequence"/>
</dbReference>
<keyword evidence="2" id="KW-0349">Heme</keyword>